<accession>A0AA39U793</accession>
<sequence length="731" mass="84248">MEVFHAATLRCPQMSIQGFIRTLCDLHYTSVGGGLREQFSICYDVFLAILDGVESRVMRELSCTDPDWRLANCCAACTFELEGEEQLEFSMFGAMDGNDLLKRVPRSKTVDEMENEKVCIERPDSRNGGSGYILPRSEVDRWSKDAIGDVEVVNEETASPCKEHWKNMSDDCTSKMWGVFEETGFFLSLCRHRSVLIGADMVRSREQAKYPLAIVERLLKVFGEQLGIGYDIGCKFGRTINCSPLQELASTKKLCILVGLFHGHAHNRLCQLCNLGTYLTGLGLEDLETLEHFFSKSNALAAGVRYASRFHRRQQITCYLKHIDHCESFEHLSSFLCNNYWQALEIIESYPALKKSMHELGVADETEFGSWLREEEVYLLCLQKEPPEETLEMEYFAWLVQYYDIESKVAASQRVSFIMITAESHPQTRDDTRKMEMAWQHLLEKRSQELERVQDLEHTLGISPEERWTIGSDKWVENEQRVATRVYRQRLDQLEGLVISHIFELTKMNMSHTGYKMQKHIGKALKARSQAIRTALSQYNAAAAALNPPRPSLQWERVVEYAFLSDFDLLRDIRQDMSGRKWATPAGRKALDLYFKICQAKEEIRRLNIEIQRVITYMHEALTDSQPALALQVSLYRWSRERFYAMHMRRFYALLQDDRFSGSIEVGQVAGEHLGYGLQYQDVDMDIDSRHTVPPFCTDPDTDDSDDEEHEKTVSEEVEAILHISRDNGCE</sequence>
<evidence type="ECO:0000256" key="1">
    <source>
        <dbReference type="SAM" id="MobiDB-lite"/>
    </source>
</evidence>
<dbReference type="EMBL" id="JAUEPR010000013">
    <property type="protein sequence ID" value="KAK0478992.1"/>
    <property type="molecule type" value="Genomic_DNA"/>
</dbReference>
<evidence type="ECO:0000313" key="2">
    <source>
        <dbReference type="EMBL" id="KAK0478992.1"/>
    </source>
</evidence>
<dbReference type="Proteomes" id="UP001175227">
    <property type="component" value="Unassembled WGS sequence"/>
</dbReference>
<dbReference type="PANTHER" id="PTHR33096:SF1">
    <property type="entry name" value="CXC1-LIKE CYSTEINE CLUSTER ASSOCIATED WITH KDZ TRANSPOSASES DOMAIN-CONTAINING PROTEIN"/>
    <property type="match status" value="1"/>
</dbReference>
<gene>
    <name evidence="2" type="ORF">IW261DRAFT_1551567</name>
</gene>
<evidence type="ECO:0000313" key="3">
    <source>
        <dbReference type="Proteomes" id="UP001175227"/>
    </source>
</evidence>
<proteinExistence type="predicted"/>
<organism evidence="2 3">
    <name type="scientific">Armillaria novae-zelandiae</name>
    <dbReference type="NCBI Taxonomy" id="153914"/>
    <lineage>
        <taxon>Eukaryota</taxon>
        <taxon>Fungi</taxon>
        <taxon>Dikarya</taxon>
        <taxon>Basidiomycota</taxon>
        <taxon>Agaricomycotina</taxon>
        <taxon>Agaricomycetes</taxon>
        <taxon>Agaricomycetidae</taxon>
        <taxon>Agaricales</taxon>
        <taxon>Marasmiineae</taxon>
        <taxon>Physalacriaceae</taxon>
        <taxon>Armillaria</taxon>
    </lineage>
</organism>
<feature type="region of interest" description="Disordered" evidence="1">
    <location>
        <begin position="691"/>
        <end position="715"/>
    </location>
</feature>
<name>A0AA39U793_9AGAR</name>
<dbReference type="AlphaFoldDB" id="A0AA39U793"/>
<protein>
    <recommendedName>
        <fullName evidence="4">CxC1-like cysteine cluster associated with KDZ transposases domain-containing protein</fullName>
    </recommendedName>
</protein>
<feature type="compositionally biased region" description="Acidic residues" evidence="1">
    <location>
        <begin position="700"/>
        <end position="709"/>
    </location>
</feature>
<keyword evidence="3" id="KW-1185">Reference proteome</keyword>
<dbReference type="InterPro" id="IPR040521">
    <property type="entry name" value="KDZ"/>
</dbReference>
<comment type="caution">
    <text evidence="2">The sequence shown here is derived from an EMBL/GenBank/DDBJ whole genome shotgun (WGS) entry which is preliminary data.</text>
</comment>
<dbReference type="PANTHER" id="PTHR33096">
    <property type="entry name" value="CXC2 DOMAIN-CONTAINING PROTEIN"/>
    <property type="match status" value="1"/>
</dbReference>
<dbReference type="Pfam" id="PF18758">
    <property type="entry name" value="KDZ"/>
    <property type="match status" value="1"/>
</dbReference>
<reference evidence="2" key="1">
    <citation type="submission" date="2023-06" db="EMBL/GenBank/DDBJ databases">
        <authorList>
            <consortium name="Lawrence Berkeley National Laboratory"/>
            <person name="Ahrendt S."/>
            <person name="Sahu N."/>
            <person name="Indic B."/>
            <person name="Wong-Bajracharya J."/>
            <person name="Merenyi Z."/>
            <person name="Ke H.-M."/>
            <person name="Monk M."/>
            <person name="Kocsube S."/>
            <person name="Drula E."/>
            <person name="Lipzen A."/>
            <person name="Balint B."/>
            <person name="Henrissat B."/>
            <person name="Andreopoulos B."/>
            <person name="Martin F.M."/>
            <person name="Harder C.B."/>
            <person name="Rigling D."/>
            <person name="Ford K.L."/>
            <person name="Foster G.D."/>
            <person name="Pangilinan J."/>
            <person name="Papanicolaou A."/>
            <person name="Barry K."/>
            <person name="LaButti K."/>
            <person name="Viragh M."/>
            <person name="Koriabine M."/>
            <person name="Yan M."/>
            <person name="Riley R."/>
            <person name="Champramary S."/>
            <person name="Plett K.L."/>
            <person name="Tsai I.J."/>
            <person name="Slot J."/>
            <person name="Sipos G."/>
            <person name="Plett J."/>
            <person name="Nagy L.G."/>
            <person name="Grigoriev I.V."/>
        </authorList>
    </citation>
    <scope>NUCLEOTIDE SEQUENCE</scope>
    <source>
        <strain evidence="2">ICMP 16352</strain>
    </source>
</reference>
<evidence type="ECO:0008006" key="4">
    <source>
        <dbReference type="Google" id="ProtNLM"/>
    </source>
</evidence>